<dbReference type="GO" id="GO:0016491">
    <property type="term" value="F:oxidoreductase activity"/>
    <property type="evidence" value="ECO:0007669"/>
    <property type="project" value="UniProtKB-ARBA"/>
</dbReference>
<dbReference type="Gene3D" id="1.10.1060.10">
    <property type="entry name" value="Alpha-helical ferredoxin"/>
    <property type="match status" value="1"/>
</dbReference>
<evidence type="ECO:0000313" key="2">
    <source>
        <dbReference type="EMBL" id="MBN2067606.1"/>
    </source>
</evidence>
<dbReference type="Pfam" id="PF17179">
    <property type="entry name" value="Fer4_22"/>
    <property type="match status" value="1"/>
</dbReference>
<feature type="domain" description="4Fe-4S ferredoxin-type" evidence="1">
    <location>
        <begin position="213"/>
        <end position="243"/>
    </location>
</feature>
<dbReference type="InterPro" id="IPR017896">
    <property type="entry name" value="4Fe4S_Fe-S-bd"/>
</dbReference>
<comment type="caution">
    <text evidence="2">The sequence shown here is derived from an EMBL/GenBank/DDBJ whole genome shotgun (WGS) entry which is preliminary data.</text>
</comment>
<evidence type="ECO:0000313" key="3">
    <source>
        <dbReference type="Proteomes" id="UP000809243"/>
    </source>
</evidence>
<dbReference type="EMBL" id="JAFGDB010000066">
    <property type="protein sequence ID" value="MBN2067606.1"/>
    <property type="molecule type" value="Genomic_DNA"/>
</dbReference>
<organism evidence="2 3">
    <name type="scientific">Candidatus Iainarchaeum sp</name>
    <dbReference type="NCBI Taxonomy" id="3101447"/>
    <lineage>
        <taxon>Archaea</taxon>
        <taxon>Candidatus Iainarchaeota</taxon>
        <taxon>Candidatus Iainarchaeia</taxon>
        <taxon>Candidatus Iainarchaeales</taxon>
        <taxon>Candidatus Iainarchaeaceae</taxon>
        <taxon>Candidatus Iainarchaeum</taxon>
    </lineage>
</organism>
<dbReference type="Proteomes" id="UP000809243">
    <property type="component" value="Unassembled WGS sequence"/>
</dbReference>
<reference evidence="2" key="1">
    <citation type="submission" date="2021-01" db="EMBL/GenBank/DDBJ databases">
        <title>Active Sulfur Cycling in an Early Earth Analoge.</title>
        <authorList>
            <person name="Hahn C.R."/>
            <person name="Youssef N.H."/>
            <person name="Elshahed M."/>
        </authorList>
    </citation>
    <scope>NUCLEOTIDE SEQUENCE</scope>
    <source>
        <strain evidence="2">Zod_Metabat.1151</strain>
    </source>
</reference>
<dbReference type="SUPFAM" id="SSF46548">
    <property type="entry name" value="alpha-helical ferredoxin"/>
    <property type="match status" value="1"/>
</dbReference>
<accession>A0A939C4V9</accession>
<feature type="domain" description="4Fe-4S ferredoxin-type" evidence="1">
    <location>
        <begin position="293"/>
        <end position="324"/>
    </location>
</feature>
<sequence length="331" mass="37081">MNYIIEKESLSKWLESLSQKSTLVVPVENETGATCFEEFNGQSLFLSGRTDFSAKKFFLPTNEKMFFFRKKTLSYGISPNFPKGRLIAFGVRACDTHALNALDHLFIKLLGDDCFYSARRKNSTIIALQCREACSSGFCASMGCSKPTGHDILLAERPSGFIAQAITENGQTLLSAEFFKKTQDPFPEPSLECSKGLSTSGIEENLYANFNHPIWKKEAERCLSCTSCTEACPTCYCYSSSDCFEFGSGDSSRSRERDSCQLLRFSEVAGQHIFRPSRESRLRQFVLHKLSYYKKHFGTHLCVGCGRCIDACPVKIDITEIANKIQGDAKK</sequence>
<dbReference type="PROSITE" id="PS51379">
    <property type="entry name" value="4FE4S_FER_2"/>
    <property type="match status" value="2"/>
</dbReference>
<dbReference type="AlphaFoldDB" id="A0A939C4V9"/>
<protein>
    <submittedName>
        <fullName evidence="2">4Fe-4S dicluster domain-containing protein</fullName>
    </submittedName>
</protein>
<gene>
    <name evidence="2" type="ORF">JW744_04015</name>
</gene>
<dbReference type="InterPro" id="IPR017900">
    <property type="entry name" value="4Fe4S_Fe_S_CS"/>
</dbReference>
<dbReference type="GO" id="GO:0051536">
    <property type="term" value="F:iron-sulfur cluster binding"/>
    <property type="evidence" value="ECO:0007669"/>
    <property type="project" value="InterPro"/>
</dbReference>
<dbReference type="InterPro" id="IPR009051">
    <property type="entry name" value="Helical_ferredxn"/>
</dbReference>
<dbReference type="PROSITE" id="PS00198">
    <property type="entry name" value="4FE4S_FER_1"/>
    <property type="match status" value="1"/>
</dbReference>
<proteinExistence type="predicted"/>
<dbReference type="PANTHER" id="PTHR40447">
    <property type="entry name" value="ANAEROBIC SULFITE REDUCTASE SUBUNIT A"/>
    <property type="match status" value="1"/>
</dbReference>
<name>A0A939C4V9_9ARCH</name>
<evidence type="ECO:0000259" key="1">
    <source>
        <dbReference type="PROSITE" id="PS51379"/>
    </source>
</evidence>
<dbReference type="PANTHER" id="PTHR40447:SF1">
    <property type="entry name" value="ANAEROBIC SULFITE REDUCTASE SUBUNIT A"/>
    <property type="match status" value="1"/>
</dbReference>